<feature type="transmembrane region" description="Helical" evidence="1">
    <location>
        <begin position="349"/>
        <end position="367"/>
    </location>
</feature>
<keyword evidence="1" id="KW-1133">Transmembrane helix</keyword>
<feature type="transmembrane region" description="Helical" evidence="1">
    <location>
        <begin position="314"/>
        <end position="337"/>
    </location>
</feature>
<name>A0A2P6VQB1_9CHLO</name>
<proteinExistence type="predicted"/>
<dbReference type="Proteomes" id="UP000239649">
    <property type="component" value="Unassembled WGS sequence"/>
</dbReference>
<dbReference type="OrthoDB" id="10674510at2759"/>
<keyword evidence="3" id="KW-1185">Reference proteome</keyword>
<keyword evidence="1" id="KW-0472">Membrane</keyword>
<organism evidence="2 3">
    <name type="scientific">Micractinium conductrix</name>
    <dbReference type="NCBI Taxonomy" id="554055"/>
    <lineage>
        <taxon>Eukaryota</taxon>
        <taxon>Viridiplantae</taxon>
        <taxon>Chlorophyta</taxon>
        <taxon>core chlorophytes</taxon>
        <taxon>Trebouxiophyceae</taxon>
        <taxon>Chlorellales</taxon>
        <taxon>Chlorellaceae</taxon>
        <taxon>Chlorella clade</taxon>
        <taxon>Micractinium</taxon>
    </lineage>
</organism>
<evidence type="ECO:0000256" key="1">
    <source>
        <dbReference type="SAM" id="Phobius"/>
    </source>
</evidence>
<evidence type="ECO:0000313" key="3">
    <source>
        <dbReference type="Proteomes" id="UP000239649"/>
    </source>
</evidence>
<protein>
    <submittedName>
        <fullName evidence="2">ABC transporter permease</fullName>
    </submittedName>
</protein>
<evidence type="ECO:0000313" key="2">
    <source>
        <dbReference type="EMBL" id="PSC76260.1"/>
    </source>
</evidence>
<gene>
    <name evidence="2" type="primary">g447</name>
    <name evidence="2" type="ORF">C2E20_0447</name>
</gene>
<comment type="caution">
    <text evidence="2">The sequence shown here is derived from an EMBL/GenBank/DDBJ whole genome shotgun (WGS) entry which is preliminary data.</text>
</comment>
<accession>A0A2P6VQB1</accession>
<reference evidence="2 3" key="1">
    <citation type="journal article" date="2018" name="Plant J.">
        <title>Genome sequences of Chlorella sorokiniana UTEX 1602 and Micractinium conductrix SAG 241.80: implications to maltose excretion by a green alga.</title>
        <authorList>
            <person name="Arriola M.B."/>
            <person name="Velmurugan N."/>
            <person name="Zhang Y."/>
            <person name="Plunkett M.H."/>
            <person name="Hondzo H."/>
            <person name="Barney B.M."/>
        </authorList>
    </citation>
    <scope>NUCLEOTIDE SEQUENCE [LARGE SCALE GENOMIC DNA]</scope>
    <source>
        <strain evidence="2 3">SAG 241.80</strain>
    </source>
</reference>
<feature type="transmembrane region" description="Helical" evidence="1">
    <location>
        <begin position="412"/>
        <end position="434"/>
    </location>
</feature>
<dbReference type="EMBL" id="LHPF02000001">
    <property type="protein sequence ID" value="PSC76260.1"/>
    <property type="molecule type" value="Genomic_DNA"/>
</dbReference>
<keyword evidence="1" id="KW-0812">Transmembrane</keyword>
<feature type="transmembrane region" description="Helical" evidence="1">
    <location>
        <begin position="283"/>
        <end position="302"/>
    </location>
</feature>
<dbReference type="AlphaFoldDB" id="A0A2P6VQB1"/>
<sequence length="453" mass="46680">MGSCKLDELLQPLADALAAAFAEGETSAACAQVLRRLLGPDLRFLGVVVRHSSTQLVAAANCAIPGPTALHLLDVGASGAGLALARRQALQLQLQIGSTSAGVAALGDMQMLLGAAPDAQQALCVPFGCSPAAAVDGAAQPHCQQCATQGSGSGALLLGLAGAPDARRLVLLTRLAQCLPQPLAQRSADTLSSSSSSSARSGPISKSLLAAAAAAADGGGGEALAQRSWTLCFCSALAEREYCRWMTPTLLMTDSIAAVLILVAMAIVAFGQSFHLVQKAPSTLLTSAGMALPLLFVLYARAAGMRAYHTWRNTFLTAFRVYAVVFAAAAIPVYETLLPVERRGRLDALWRLSGAEALFATAIGFAVSQKLHLPLQLATLALVLAQLPRTCTQACAAAVAGAGSPVAAAACMWQGGAMALLLGCLLPTVLLRVVEQCSRRAFTRLVLAEARNE</sequence>
<feature type="transmembrane region" description="Helical" evidence="1">
    <location>
        <begin position="250"/>
        <end position="271"/>
    </location>
</feature>